<comment type="caution">
    <text evidence="2">The sequence shown here is derived from an EMBL/GenBank/DDBJ whole genome shotgun (WGS) entry which is preliminary data.</text>
</comment>
<dbReference type="RefSeq" id="WP_117457051.1">
    <property type="nucleotide sequence ID" value="NZ_JACRTP010000011.1"/>
</dbReference>
<reference evidence="2 3" key="1">
    <citation type="submission" date="2020-08" db="EMBL/GenBank/DDBJ databases">
        <title>Genome public.</title>
        <authorList>
            <person name="Liu C."/>
            <person name="Sun Q."/>
        </authorList>
    </citation>
    <scope>NUCLEOTIDE SEQUENCE [LARGE SCALE GENOMIC DNA]</scope>
    <source>
        <strain evidence="2 3">3_YM_SP_D4_24.mj</strain>
    </source>
</reference>
<keyword evidence="3" id="KW-1185">Reference proteome</keyword>
<accession>A0ABR7PFB3</accession>
<name>A0ABR7PFB3_9FIRM</name>
<proteinExistence type="predicted"/>
<protein>
    <submittedName>
        <fullName evidence="2">TipAS antibiotic-recognition domain-containing protein</fullName>
    </submittedName>
</protein>
<sequence>MSLTGHFYTCSDKILCGLGRMYAGGEELTENIDDVGGEKVTLEKAYGMGLPEL</sequence>
<dbReference type="Pfam" id="PF07739">
    <property type="entry name" value="TipAS"/>
    <property type="match status" value="1"/>
</dbReference>
<evidence type="ECO:0000313" key="3">
    <source>
        <dbReference type="Proteomes" id="UP000661649"/>
    </source>
</evidence>
<gene>
    <name evidence="2" type="ORF">H8712_15615</name>
</gene>
<dbReference type="Gene3D" id="1.10.490.50">
    <property type="entry name" value="Antibiotic binding domain of TipA-like multidrug resistance regulators"/>
    <property type="match status" value="1"/>
</dbReference>
<dbReference type="EMBL" id="JACRTP010000011">
    <property type="protein sequence ID" value="MBC8630009.1"/>
    <property type="molecule type" value="Genomic_DNA"/>
</dbReference>
<dbReference type="InterPro" id="IPR012925">
    <property type="entry name" value="TipAS_dom"/>
</dbReference>
<organism evidence="2 3">
    <name type="scientific">Blautia stercoris</name>
    <dbReference type="NCBI Taxonomy" id="871664"/>
    <lineage>
        <taxon>Bacteria</taxon>
        <taxon>Bacillati</taxon>
        <taxon>Bacillota</taxon>
        <taxon>Clostridia</taxon>
        <taxon>Lachnospirales</taxon>
        <taxon>Lachnospiraceae</taxon>
        <taxon>Blautia</taxon>
    </lineage>
</organism>
<evidence type="ECO:0000313" key="2">
    <source>
        <dbReference type="EMBL" id="MBC8630009.1"/>
    </source>
</evidence>
<dbReference type="InterPro" id="IPR036244">
    <property type="entry name" value="TipA-like_antibiotic-bd"/>
</dbReference>
<dbReference type="Proteomes" id="UP000661649">
    <property type="component" value="Unassembled WGS sequence"/>
</dbReference>
<feature type="domain" description="TipAS antibiotic-recognition" evidence="1">
    <location>
        <begin position="3"/>
        <end position="36"/>
    </location>
</feature>
<dbReference type="SUPFAM" id="SSF89082">
    <property type="entry name" value="Antibiotic binding domain of TipA-like multidrug resistance regulators"/>
    <property type="match status" value="1"/>
</dbReference>
<evidence type="ECO:0000259" key="1">
    <source>
        <dbReference type="Pfam" id="PF07739"/>
    </source>
</evidence>